<dbReference type="PANTHER" id="PTHR27001">
    <property type="entry name" value="OS01G0253100 PROTEIN"/>
    <property type="match status" value="1"/>
</dbReference>
<organism evidence="4 5">
    <name type="scientific">Cinchona calisaya</name>
    <dbReference type="NCBI Taxonomy" id="153742"/>
    <lineage>
        <taxon>Eukaryota</taxon>
        <taxon>Viridiplantae</taxon>
        <taxon>Streptophyta</taxon>
        <taxon>Embryophyta</taxon>
        <taxon>Tracheophyta</taxon>
        <taxon>Spermatophyta</taxon>
        <taxon>Magnoliopsida</taxon>
        <taxon>eudicotyledons</taxon>
        <taxon>Gunneridae</taxon>
        <taxon>Pentapetalae</taxon>
        <taxon>asterids</taxon>
        <taxon>lamiids</taxon>
        <taxon>Gentianales</taxon>
        <taxon>Rubiaceae</taxon>
        <taxon>Cinchonoideae</taxon>
        <taxon>Cinchoneae</taxon>
        <taxon>Cinchona</taxon>
    </lineage>
</organism>
<name>A0ABD3B5G0_9GENT</name>
<dbReference type="Gene3D" id="3.30.200.20">
    <property type="entry name" value="Phosphorylase Kinase, domain 1"/>
    <property type="match status" value="1"/>
</dbReference>
<proteinExistence type="predicted"/>
<accession>A0ABD3B5G0</accession>
<evidence type="ECO:0000256" key="2">
    <source>
        <dbReference type="ARBA" id="ARBA00022840"/>
    </source>
</evidence>
<dbReference type="InterPro" id="IPR014729">
    <property type="entry name" value="Rossmann-like_a/b/a_fold"/>
</dbReference>
<evidence type="ECO:0000259" key="3">
    <source>
        <dbReference type="Pfam" id="PF07714"/>
    </source>
</evidence>
<dbReference type="Proteomes" id="UP001630127">
    <property type="component" value="Unassembled WGS sequence"/>
</dbReference>
<feature type="domain" description="Serine-threonine/tyrosine-protein kinase catalytic" evidence="3">
    <location>
        <begin position="291"/>
        <end position="369"/>
    </location>
</feature>
<evidence type="ECO:0000313" key="4">
    <source>
        <dbReference type="EMBL" id="KAL3538551.1"/>
    </source>
</evidence>
<keyword evidence="2" id="KW-0067">ATP-binding</keyword>
<dbReference type="InterPro" id="IPR001245">
    <property type="entry name" value="Ser-Thr/Tyr_kinase_cat_dom"/>
</dbReference>
<evidence type="ECO:0000313" key="5">
    <source>
        <dbReference type="Proteomes" id="UP001630127"/>
    </source>
</evidence>
<dbReference type="Gene3D" id="1.10.510.10">
    <property type="entry name" value="Transferase(Phosphotransferase) domain 1"/>
    <property type="match status" value="1"/>
</dbReference>
<dbReference type="AlphaFoldDB" id="A0ABD3B5G0"/>
<dbReference type="GO" id="GO:0005524">
    <property type="term" value="F:ATP binding"/>
    <property type="evidence" value="ECO:0007669"/>
    <property type="project" value="UniProtKB-KW"/>
</dbReference>
<keyword evidence="5" id="KW-1185">Reference proteome</keyword>
<evidence type="ECO:0000256" key="1">
    <source>
        <dbReference type="ARBA" id="ARBA00022741"/>
    </source>
</evidence>
<dbReference type="PANTHER" id="PTHR27001:SF811">
    <property type="entry name" value="SERINE_THREONINE-PROTEIN KINASE CDG1-LIKE"/>
    <property type="match status" value="1"/>
</dbReference>
<dbReference type="EMBL" id="JBJUIK010000001">
    <property type="protein sequence ID" value="KAL3538551.1"/>
    <property type="molecule type" value="Genomic_DNA"/>
</dbReference>
<protein>
    <recommendedName>
        <fullName evidence="3">Serine-threonine/tyrosine-protein kinase catalytic domain-containing protein</fullName>
    </recommendedName>
</protein>
<dbReference type="SUPFAM" id="SSF56112">
    <property type="entry name" value="Protein kinase-like (PK-like)"/>
    <property type="match status" value="1"/>
</dbReference>
<sequence>MEFGSETSTGESVIVVNDAKRFKGSLEVLEWAINNVVRPKDTVIFLAVLSEVRKKFSAACFPFHMGIGIIPGTWEKLYASEQDEMSPAVLEEIDKMRAVYQSILHPFYKQCMKSEVKLEIKLAAGFDPRKITVEEAYNCNPRWIVLDSHLKKEKLYIYGHVACNVAIMKKKGIATLMPSRYPEEGKQYWRESQRNEYEAEASRVSESDQLQDECVDASDQIKCIPPPTPNCPCWDQLACKSGFPRGFSITELEEITNDFSNENVILKEEGLIIYEGILMGTPIFVKCYPEADDHFWSLLELLSWIRHPNVLNIIGHCYTTYSMFLIYDCPCSGILAKYLKDDESSKKLSWKARWHIALEIGEAICYLQEEWGAEGPVVNICVSSATVVLFHGSSAKICLSNQARWFKDCRSCSEDSLHEFQAVQEHLLADIRTYGRFLMEIITGKSQKFSEQSNYESSITLALALLEKGSLSEVMDQRPADTDDAELVQNMVQAALLCLKKDLHHELTMSEILAIIRGSGED</sequence>
<dbReference type="InterPro" id="IPR011009">
    <property type="entry name" value="Kinase-like_dom_sf"/>
</dbReference>
<dbReference type="Pfam" id="PF07714">
    <property type="entry name" value="PK_Tyr_Ser-Thr"/>
    <property type="match status" value="1"/>
</dbReference>
<dbReference type="Gene3D" id="3.40.50.620">
    <property type="entry name" value="HUPs"/>
    <property type="match status" value="1"/>
</dbReference>
<comment type="caution">
    <text evidence="4">The sequence shown here is derived from an EMBL/GenBank/DDBJ whole genome shotgun (WGS) entry which is preliminary data.</text>
</comment>
<reference evidence="4 5" key="1">
    <citation type="submission" date="2024-11" db="EMBL/GenBank/DDBJ databases">
        <title>A near-complete genome assembly of Cinchona calisaya.</title>
        <authorList>
            <person name="Lian D.C."/>
            <person name="Zhao X.W."/>
            <person name="Wei L."/>
        </authorList>
    </citation>
    <scope>NUCLEOTIDE SEQUENCE [LARGE SCALE GENOMIC DNA]</scope>
    <source>
        <tissue evidence="4">Nenye</tissue>
    </source>
</reference>
<keyword evidence="1" id="KW-0547">Nucleotide-binding</keyword>
<gene>
    <name evidence="4" type="ORF">ACH5RR_001917</name>
</gene>